<dbReference type="EMBL" id="CP004885">
    <property type="protein sequence ID" value="AGX87995.1"/>
    <property type="molecule type" value="Genomic_DNA"/>
</dbReference>
<comment type="similarity">
    <text evidence="2">Belongs to the class-III pyridine nucleotide-disulfide oxidoreductase family.</text>
</comment>
<evidence type="ECO:0000256" key="7">
    <source>
        <dbReference type="SAM" id="Phobius"/>
    </source>
</evidence>
<dbReference type="Gene3D" id="3.30.110.40">
    <property type="entry name" value="TusA-like domain"/>
    <property type="match status" value="1"/>
</dbReference>
<dbReference type="Gene3D" id="3.40.1260.10">
    <property type="entry name" value="DsrEFH-like"/>
    <property type="match status" value="1"/>
</dbReference>
<dbReference type="InterPro" id="IPR032836">
    <property type="entry name" value="DsrE2-like"/>
</dbReference>
<keyword evidence="7" id="KW-1133">Transmembrane helix</keyword>
<dbReference type="OrthoDB" id="9768666at2"/>
<dbReference type="Pfam" id="PF02852">
    <property type="entry name" value="Pyr_redox_dim"/>
    <property type="match status" value="1"/>
</dbReference>
<dbReference type="InterPro" id="IPR036188">
    <property type="entry name" value="FAD/NAD-bd_sf"/>
</dbReference>
<organism evidence="9 10">
    <name type="scientific">Candidatus Symbiobacter mobilis CR</name>
    <dbReference type="NCBI Taxonomy" id="946483"/>
    <lineage>
        <taxon>Bacteria</taxon>
        <taxon>Pseudomonadati</taxon>
        <taxon>Pseudomonadota</taxon>
        <taxon>Betaproteobacteria</taxon>
        <taxon>Burkholderiales</taxon>
        <taxon>Comamonadaceae</taxon>
    </lineage>
</organism>
<evidence type="ECO:0000256" key="5">
    <source>
        <dbReference type="ARBA" id="ARBA00023002"/>
    </source>
</evidence>
<dbReference type="Gene3D" id="3.50.50.60">
    <property type="entry name" value="FAD/NAD(P)-binding domain"/>
    <property type="match status" value="2"/>
</dbReference>
<dbReference type="InterPro" id="IPR001455">
    <property type="entry name" value="TusA-like"/>
</dbReference>
<dbReference type="Pfam" id="PF13686">
    <property type="entry name" value="DrsE_2"/>
    <property type="match status" value="1"/>
</dbReference>
<dbReference type="InterPro" id="IPR023753">
    <property type="entry name" value="FAD/NAD-binding_dom"/>
</dbReference>
<dbReference type="eggNOG" id="COG0446">
    <property type="taxonomic scope" value="Bacteria"/>
</dbReference>
<dbReference type="InterPro" id="IPR001763">
    <property type="entry name" value="Rhodanese-like_dom"/>
</dbReference>
<keyword evidence="7" id="KW-0812">Transmembrane</keyword>
<keyword evidence="10" id="KW-1185">Reference proteome</keyword>
<accession>U5N9K1</accession>
<dbReference type="SUPFAM" id="SSF51905">
    <property type="entry name" value="FAD/NAD(P)-binding domain"/>
    <property type="match status" value="2"/>
</dbReference>
<dbReference type="PANTHER" id="PTHR43429:SF1">
    <property type="entry name" value="NAD(P)H SULFUR OXIDOREDUCTASE (COA-DEPENDENT)"/>
    <property type="match status" value="1"/>
</dbReference>
<dbReference type="InterPro" id="IPR016156">
    <property type="entry name" value="FAD/NAD-linked_Rdtase_dimer_sf"/>
</dbReference>
<dbReference type="InterPro" id="IPR036868">
    <property type="entry name" value="TusA-like_sf"/>
</dbReference>
<dbReference type="PRINTS" id="PR00368">
    <property type="entry name" value="FADPNR"/>
</dbReference>
<dbReference type="eggNOG" id="COG0425">
    <property type="taxonomic scope" value="Bacteria"/>
</dbReference>
<gene>
    <name evidence="9" type="ORF">Cenrod_1917</name>
</gene>
<dbReference type="Proteomes" id="UP000017184">
    <property type="component" value="Chromosome"/>
</dbReference>
<dbReference type="InterPro" id="IPR036873">
    <property type="entry name" value="Rhodanese-like_dom_sf"/>
</dbReference>
<dbReference type="SUPFAM" id="SSF55424">
    <property type="entry name" value="FAD/NAD-linked reductases, dimerisation (C-terminal) domain"/>
    <property type="match status" value="1"/>
</dbReference>
<evidence type="ECO:0000313" key="10">
    <source>
        <dbReference type="Proteomes" id="UP000017184"/>
    </source>
</evidence>
<dbReference type="eggNOG" id="COG0607">
    <property type="taxonomic scope" value="Bacteria"/>
</dbReference>
<keyword evidence="6" id="KW-0676">Redox-active center</keyword>
<evidence type="ECO:0000259" key="8">
    <source>
        <dbReference type="PROSITE" id="PS50206"/>
    </source>
</evidence>
<evidence type="ECO:0000256" key="6">
    <source>
        <dbReference type="ARBA" id="ARBA00023284"/>
    </source>
</evidence>
<keyword evidence="3" id="KW-0285">Flavoprotein</keyword>
<dbReference type="SUPFAM" id="SSF52821">
    <property type="entry name" value="Rhodanese/Cell cycle control phosphatase"/>
    <property type="match status" value="1"/>
</dbReference>
<dbReference type="Pfam" id="PF01206">
    <property type="entry name" value="TusA"/>
    <property type="match status" value="1"/>
</dbReference>
<dbReference type="KEGG" id="cbx:Cenrod_1917"/>
<dbReference type="STRING" id="946483.Cenrod_1917"/>
<dbReference type="PRINTS" id="PR00411">
    <property type="entry name" value="PNDRDTASEI"/>
</dbReference>
<sequence>MRILIVGGVAGGASAAARARRLSEDAEIVLFERGEYISFANCGLPYHIGGVIADRQRLLVQTPEAMRARFRIDVRTRTEVLQIDRAGKFVLTRDLATGTERREPYDFLILSPGAEPVRPPLPGVNLPRVLTLKNMADMDAIKAKLDGGGVRKVAVIGAGYVGLEMAEALRERKLDVTLIELRKQVMEPVDPEMAAFLHQELALHRVDLRLGTAVKGFADEGNALRVELGTGESLQFDLAILVVGVKPESRLAVVAGLPVGQRGGIVVDDTMRTADPAIYAVGDVVEVTDFVTQQPTIIPLAGPANRQGRIAADNIFGRHSVYKSTQGTAVCKIFGLTVAMTGVNEKQLAEKSIPCEKVYIHPASHASYYPGASQISLKLLFDPAKGTILGAQAIGRQGVEKRIDVLAVAMRAKLSVRDLQDLELCYAPPYGSAKDPVNYLGFVATNVLDGSCGVCHVEEVTRPKPDQGLLDVRDPAEVELGMIPGAIHIPLNDLRSRMSELAKDKEWLVYCKVGLRGYLACRILLQHGFRCRNLSGGYLTYEAKLGLFAKPEHTEAELVDDSGAQQAPQPLESNVPAVRIDACGLQCPGPILRIKQTIDTLQPRQVLEITATDPGFPGDVRSWCKVTGNELLSLQAQAAGTTAVIRKQGQAAPAPAALPSGGSGKTIIVFSSDFDKVMAAFVIATGAAAMGSPVTLFFTFWGLNALRRKECVKVSKNFVERMFGWMMPRGTDKLVLSKMNMCGAGTSMIKAIMQRKNVSSLPELVKIAQESGVRLVACTMSMDLMGIKQEELIDGVEFGGVAMYLEQADRSNVNLFV</sequence>
<evidence type="ECO:0000256" key="4">
    <source>
        <dbReference type="ARBA" id="ARBA00022827"/>
    </source>
</evidence>
<dbReference type="HOGENOM" id="CLU_003291_3_1_4"/>
<dbReference type="Pfam" id="PF00581">
    <property type="entry name" value="Rhodanese"/>
    <property type="match status" value="1"/>
</dbReference>
<reference evidence="9 10" key="1">
    <citation type="journal article" date="2013" name="Genome Biol.">
        <title>Genomic analysis reveals key aspects of prokaryotic symbiosis in the phototrophic consortium "Chlorochromatium aggregatum".</title>
        <authorList>
            <person name="Liu Z."/>
            <person name="Muller J."/>
            <person name="Li T."/>
            <person name="Alvey R.M."/>
            <person name="Vogl K."/>
            <person name="Frigaard N.U."/>
            <person name="Rockwell N.C."/>
            <person name="Boyd E.S."/>
            <person name="Tomsho L.P."/>
            <person name="Schuster S.C."/>
            <person name="Henke P."/>
            <person name="Rohde M."/>
            <person name="Overmann J."/>
            <person name="Bryant D.A."/>
        </authorList>
    </citation>
    <scope>NUCLEOTIDE SEQUENCE [LARGE SCALE GENOMIC DNA]</scope>
    <source>
        <strain evidence="9">CR</strain>
    </source>
</reference>
<dbReference type="SMART" id="SM00450">
    <property type="entry name" value="RHOD"/>
    <property type="match status" value="1"/>
</dbReference>
<dbReference type="PATRIC" id="fig|946483.4.peg.1933"/>
<keyword evidence="4" id="KW-0274">FAD</keyword>
<feature type="domain" description="Rhodanese" evidence="8">
    <location>
        <begin position="469"/>
        <end position="550"/>
    </location>
</feature>
<evidence type="ECO:0000313" key="9">
    <source>
        <dbReference type="EMBL" id="AGX87995.1"/>
    </source>
</evidence>
<evidence type="ECO:0000256" key="1">
    <source>
        <dbReference type="ARBA" id="ARBA00001974"/>
    </source>
</evidence>
<dbReference type="Pfam" id="PF07992">
    <property type="entry name" value="Pyr_redox_2"/>
    <property type="match status" value="1"/>
</dbReference>
<keyword evidence="5" id="KW-0560">Oxidoreductase</keyword>
<evidence type="ECO:0000256" key="2">
    <source>
        <dbReference type="ARBA" id="ARBA00009130"/>
    </source>
</evidence>
<name>U5N9K1_9BURK</name>
<feature type="transmembrane region" description="Helical" evidence="7">
    <location>
        <begin position="677"/>
        <end position="703"/>
    </location>
</feature>
<dbReference type="PANTHER" id="PTHR43429">
    <property type="entry name" value="PYRIDINE NUCLEOTIDE-DISULFIDE OXIDOREDUCTASE DOMAIN-CONTAINING"/>
    <property type="match status" value="1"/>
</dbReference>
<dbReference type="Gene3D" id="3.40.250.10">
    <property type="entry name" value="Rhodanese-like domain"/>
    <property type="match status" value="1"/>
</dbReference>
<proteinExistence type="inferred from homology"/>
<dbReference type="InterPro" id="IPR004099">
    <property type="entry name" value="Pyr_nucl-diS_OxRdtase_dimer"/>
</dbReference>
<comment type="cofactor">
    <cofactor evidence="1">
        <name>FAD</name>
        <dbReference type="ChEBI" id="CHEBI:57692"/>
    </cofactor>
</comment>
<protein>
    <submittedName>
        <fullName evidence="9">NAD(FAD)-dependent dehydrogenase</fullName>
    </submittedName>
</protein>
<dbReference type="eggNOG" id="COG2210">
    <property type="taxonomic scope" value="Bacteria"/>
</dbReference>
<dbReference type="GO" id="GO:0016491">
    <property type="term" value="F:oxidoreductase activity"/>
    <property type="evidence" value="ECO:0007669"/>
    <property type="project" value="UniProtKB-KW"/>
</dbReference>
<dbReference type="AlphaFoldDB" id="U5N9K1"/>
<dbReference type="RefSeq" id="WP_022774649.1">
    <property type="nucleotide sequence ID" value="NC_022576.1"/>
</dbReference>
<keyword evidence="7" id="KW-0472">Membrane</keyword>
<dbReference type="PROSITE" id="PS50206">
    <property type="entry name" value="RHODANESE_3"/>
    <property type="match status" value="1"/>
</dbReference>
<dbReference type="InterPro" id="IPR050260">
    <property type="entry name" value="FAD-bd_OxRdtase"/>
</dbReference>
<dbReference type="SUPFAM" id="SSF75169">
    <property type="entry name" value="DsrEFH-like"/>
    <property type="match status" value="1"/>
</dbReference>
<dbReference type="InterPro" id="IPR027396">
    <property type="entry name" value="DsrEFH-like"/>
</dbReference>
<evidence type="ECO:0000256" key="3">
    <source>
        <dbReference type="ARBA" id="ARBA00022630"/>
    </source>
</evidence>
<dbReference type="SUPFAM" id="SSF64307">
    <property type="entry name" value="SirA-like"/>
    <property type="match status" value="1"/>
</dbReference>